<evidence type="ECO:0000256" key="1">
    <source>
        <dbReference type="ARBA" id="ARBA00007637"/>
    </source>
</evidence>
<comment type="similarity">
    <text evidence="1">Belongs to the NAD(P)-dependent epimerase/dehydratase family.</text>
</comment>
<dbReference type="SUPFAM" id="SSF51735">
    <property type="entry name" value="NAD(P)-binding Rossmann-fold domains"/>
    <property type="match status" value="1"/>
</dbReference>
<evidence type="ECO:0000259" key="2">
    <source>
        <dbReference type="Pfam" id="PF01370"/>
    </source>
</evidence>
<gene>
    <name evidence="3" type="ORF">SPTER_07520</name>
</gene>
<name>A0A517DQ77_9FIRM</name>
<dbReference type="EMBL" id="CP036259">
    <property type="protein sequence ID" value="QDR79477.1"/>
    <property type="molecule type" value="Genomic_DNA"/>
</dbReference>
<dbReference type="Proteomes" id="UP000320776">
    <property type="component" value="Chromosome"/>
</dbReference>
<dbReference type="KEGG" id="sted:SPTER_07520"/>
<accession>A0A517DQ77</accession>
<dbReference type="InterPro" id="IPR001509">
    <property type="entry name" value="Epimerase_deHydtase"/>
</dbReference>
<keyword evidence="4" id="KW-1185">Reference proteome</keyword>
<dbReference type="Pfam" id="PF01370">
    <property type="entry name" value="Epimerase"/>
    <property type="match status" value="1"/>
</dbReference>
<dbReference type="PANTHER" id="PTHR43000">
    <property type="entry name" value="DTDP-D-GLUCOSE 4,6-DEHYDRATASE-RELATED"/>
    <property type="match status" value="1"/>
</dbReference>
<sequence>MRILLAGGAGDVGSNLTVYLGRQGHTVVILDKKAAPFAQAKDNVTTCTADLMDPALLKDIVGGTDVVVNLAWSFSDEPKVLFNSDLLGQANLLNACAAAGVKRFIYTSTAGVYGTPPAGPVDETYTCRPERARKPLYAIAKLCAEQLALALGRQQNLPVTVLRFWWAFGHTIGGKHLRELVKLALTGQPLPMVAGAGGAFVSMNDLGAAIELAATSQEAIGNTYNIGSLFLSWKEIGQTIIELTQSASPLQLVAATDWHGPAFLNETWHLSWDKAAEDMGYQPLLTPTDTYAAFRSALANCIAGIQVK</sequence>
<reference evidence="3 4" key="1">
    <citation type="submission" date="2019-02" db="EMBL/GenBank/DDBJ databases">
        <title>Closed genome of Sporomusa termitida DSM 4440.</title>
        <authorList>
            <person name="Poehlein A."/>
            <person name="Daniel R."/>
        </authorList>
    </citation>
    <scope>NUCLEOTIDE SEQUENCE [LARGE SCALE GENOMIC DNA]</scope>
    <source>
        <strain evidence="3 4">DSM 4440</strain>
    </source>
</reference>
<dbReference type="RefSeq" id="WP_170233133.1">
    <property type="nucleotide sequence ID" value="NZ_CP036259.1"/>
</dbReference>
<feature type="domain" description="NAD-dependent epimerase/dehydratase" evidence="2">
    <location>
        <begin position="3"/>
        <end position="227"/>
    </location>
</feature>
<dbReference type="Gene3D" id="3.40.50.720">
    <property type="entry name" value="NAD(P)-binding Rossmann-like Domain"/>
    <property type="match status" value="1"/>
</dbReference>
<evidence type="ECO:0000313" key="4">
    <source>
        <dbReference type="Proteomes" id="UP000320776"/>
    </source>
</evidence>
<proteinExistence type="inferred from homology"/>
<evidence type="ECO:0000313" key="3">
    <source>
        <dbReference type="EMBL" id="QDR79477.1"/>
    </source>
</evidence>
<organism evidence="3 4">
    <name type="scientific">Sporomusa termitida</name>
    <dbReference type="NCBI Taxonomy" id="2377"/>
    <lineage>
        <taxon>Bacteria</taxon>
        <taxon>Bacillati</taxon>
        <taxon>Bacillota</taxon>
        <taxon>Negativicutes</taxon>
        <taxon>Selenomonadales</taxon>
        <taxon>Sporomusaceae</taxon>
        <taxon>Sporomusa</taxon>
    </lineage>
</organism>
<dbReference type="InterPro" id="IPR036291">
    <property type="entry name" value="NAD(P)-bd_dom_sf"/>
</dbReference>
<protein>
    <submittedName>
        <fullName evidence="3">HpnA: hopanoid-associated sugar epimerase</fullName>
    </submittedName>
</protein>
<dbReference type="AlphaFoldDB" id="A0A517DQ77"/>